<proteinExistence type="predicted"/>
<dbReference type="EMBL" id="MEYS01000001">
    <property type="protein sequence ID" value="OGD34503.1"/>
    <property type="molecule type" value="Genomic_DNA"/>
</dbReference>
<evidence type="ECO:0000313" key="2">
    <source>
        <dbReference type="Proteomes" id="UP000176650"/>
    </source>
</evidence>
<organism evidence="1 2">
    <name type="scientific">Candidatus Azambacteria bacterium RIFCSPLOWO2_01_FULL_46_25</name>
    <dbReference type="NCBI Taxonomy" id="1797298"/>
    <lineage>
        <taxon>Bacteria</taxon>
        <taxon>Candidatus Azamiibacteriota</taxon>
    </lineage>
</organism>
<dbReference type="PIRSF" id="PIRSF019169">
    <property type="entry name" value="PilM"/>
    <property type="match status" value="1"/>
</dbReference>
<dbReference type="InterPro" id="IPR005883">
    <property type="entry name" value="PilM"/>
</dbReference>
<dbReference type="AlphaFoldDB" id="A0A1F5BV75"/>
<dbReference type="Gene3D" id="3.30.420.40">
    <property type="match status" value="2"/>
</dbReference>
<dbReference type="CDD" id="cd24049">
    <property type="entry name" value="ASKHA_NBD_PilM"/>
    <property type="match status" value="1"/>
</dbReference>
<dbReference type="Pfam" id="PF11104">
    <property type="entry name" value="PilM_2"/>
    <property type="match status" value="1"/>
</dbReference>
<dbReference type="Proteomes" id="UP000176650">
    <property type="component" value="Unassembled WGS sequence"/>
</dbReference>
<dbReference type="PANTHER" id="PTHR32432">
    <property type="entry name" value="CELL DIVISION PROTEIN FTSA-RELATED"/>
    <property type="match status" value="1"/>
</dbReference>
<dbReference type="InterPro" id="IPR043129">
    <property type="entry name" value="ATPase_NBD"/>
</dbReference>
<name>A0A1F5BV75_9BACT</name>
<dbReference type="SUPFAM" id="SSF53067">
    <property type="entry name" value="Actin-like ATPase domain"/>
    <property type="match status" value="2"/>
</dbReference>
<accession>A0A1F5BV75</accession>
<reference evidence="1 2" key="1">
    <citation type="journal article" date="2016" name="Nat. Commun.">
        <title>Thousands of microbial genomes shed light on interconnected biogeochemical processes in an aquifer system.</title>
        <authorList>
            <person name="Anantharaman K."/>
            <person name="Brown C.T."/>
            <person name="Hug L.A."/>
            <person name="Sharon I."/>
            <person name="Castelle C.J."/>
            <person name="Probst A.J."/>
            <person name="Thomas B.C."/>
            <person name="Singh A."/>
            <person name="Wilkins M.J."/>
            <person name="Karaoz U."/>
            <person name="Brodie E.L."/>
            <person name="Williams K.H."/>
            <person name="Hubbard S.S."/>
            <person name="Banfield J.F."/>
        </authorList>
    </citation>
    <scope>NUCLEOTIDE SEQUENCE [LARGE SCALE GENOMIC DNA]</scope>
</reference>
<dbReference type="NCBIfam" id="TIGR01175">
    <property type="entry name" value="pilM"/>
    <property type="match status" value="1"/>
</dbReference>
<sequence length="375" mass="41162">MFRFLSKNIYEVDPDAFGLDISDESFKFVQLKPQRHGAVRLTAFGFGDLPKGAIIDGEIKDQEEVVQTLRAALQKPTQGKLSTNHVVCSLPEEHTFTRVVQLPNMGKAEIGEAIQWEIEQNIPMSIADVYYDWQVVDLGAQNVNHLDILISAAPQKLIDGYVSMLRACNMLVKSLEGESVAVSRALVKNLHTDGPSLIVDLGATRTSFIIFSGSALQFTSSIPLAGNKMIGALEAELKVDHQEAKRLFYDAGLDQNQEGGKAYAVLEPIVKDLTEQIRNYIVFYEGHAMHEHVSDAKRVVVGKISLCGGVSNLNGLAVYLAMALKIPVEIGNPWANILKEPLREIPGLPFKKSLSYTTALGLGLSGIRKNTNYAQ</sequence>
<evidence type="ECO:0008006" key="3">
    <source>
        <dbReference type="Google" id="ProtNLM"/>
    </source>
</evidence>
<dbReference type="PANTHER" id="PTHR32432:SF3">
    <property type="entry name" value="ETHANOLAMINE UTILIZATION PROTEIN EUTJ"/>
    <property type="match status" value="1"/>
</dbReference>
<gene>
    <name evidence="1" type="ORF">A2988_03220</name>
</gene>
<dbReference type="Gene3D" id="3.30.1490.300">
    <property type="match status" value="1"/>
</dbReference>
<dbReference type="InterPro" id="IPR050696">
    <property type="entry name" value="FtsA/MreB"/>
</dbReference>
<evidence type="ECO:0000313" key="1">
    <source>
        <dbReference type="EMBL" id="OGD34503.1"/>
    </source>
</evidence>
<comment type="caution">
    <text evidence="1">The sequence shown here is derived from an EMBL/GenBank/DDBJ whole genome shotgun (WGS) entry which is preliminary data.</text>
</comment>
<dbReference type="STRING" id="1797298.A2988_03220"/>
<protein>
    <recommendedName>
        <fullName evidence="3">SHS2 domain-containing protein</fullName>
    </recommendedName>
</protein>